<dbReference type="VEuPathDB" id="FungiDB:I7I51_00005"/>
<evidence type="ECO:0000313" key="4">
    <source>
        <dbReference type="Proteomes" id="UP000663671"/>
    </source>
</evidence>
<sequence length="118" mass="13645">MEQILGAKFIVAWLGILLHFTEYFGREPEDWQATNENPNVSPSNRNSCSGWEPECGEDVKFLAVDLVDEHALALNPWRRWCDPRVFHIVSKYTKRPAHPLQPIYPSEPLPPVLTYSIR</sequence>
<keyword evidence="2" id="KW-0732">Signal</keyword>
<evidence type="ECO:0000256" key="1">
    <source>
        <dbReference type="SAM" id="MobiDB-lite"/>
    </source>
</evidence>
<gene>
    <name evidence="3" type="ORF">I7I51_00005</name>
</gene>
<proteinExistence type="predicted"/>
<feature type="compositionally biased region" description="Polar residues" evidence="1">
    <location>
        <begin position="32"/>
        <end position="49"/>
    </location>
</feature>
<accession>A0A8A1MCL9</accession>
<dbReference type="Proteomes" id="UP000663671">
    <property type="component" value="Chromosome 1"/>
</dbReference>
<feature type="region of interest" description="Disordered" evidence="1">
    <location>
        <begin position="31"/>
        <end position="50"/>
    </location>
</feature>
<evidence type="ECO:0000313" key="3">
    <source>
        <dbReference type="EMBL" id="QSS62950.1"/>
    </source>
</evidence>
<organism evidence="3 4">
    <name type="scientific">Ajellomyces capsulatus</name>
    <name type="common">Darling's disease fungus</name>
    <name type="synonym">Histoplasma capsulatum</name>
    <dbReference type="NCBI Taxonomy" id="5037"/>
    <lineage>
        <taxon>Eukaryota</taxon>
        <taxon>Fungi</taxon>
        <taxon>Dikarya</taxon>
        <taxon>Ascomycota</taxon>
        <taxon>Pezizomycotina</taxon>
        <taxon>Eurotiomycetes</taxon>
        <taxon>Eurotiomycetidae</taxon>
        <taxon>Onygenales</taxon>
        <taxon>Ajellomycetaceae</taxon>
        <taxon>Histoplasma</taxon>
    </lineage>
</organism>
<dbReference type="EMBL" id="CP069114">
    <property type="protein sequence ID" value="QSS62950.1"/>
    <property type="molecule type" value="Genomic_DNA"/>
</dbReference>
<reference evidence="3" key="1">
    <citation type="submission" date="2021-01" db="EMBL/GenBank/DDBJ databases">
        <title>Chromosome-level genome assembly of a human fungal pathogen reveals clustering of transcriptionally co-regulated genes.</title>
        <authorList>
            <person name="Voorhies M."/>
            <person name="Cohen S."/>
            <person name="Shea T.P."/>
            <person name="Petrus S."/>
            <person name="Munoz J.F."/>
            <person name="Poplawski S."/>
            <person name="Goldman W.E."/>
            <person name="Michael T."/>
            <person name="Cuomo C.A."/>
            <person name="Sil A."/>
            <person name="Beyhan S."/>
        </authorList>
    </citation>
    <scope>NUCLEOTIDE SEQUENCE</scope>
    <source>
        <strain evidence="3">WU24</strain>
    </source>
</reference>
<protein>
    <submittedName>
        <fullName evidence="3">Uncharacterized protein</fullName>
    </submittedName>
</protein>
<feature type="chain" id="PRO_5034656457" evidence="2">
    <location>
        <begin position="26"/>
        <end position="118"/>
    </location>
</feature>
<evidence type="ECO:0000256" key="2">
    <source>
        <dbReference type="SAM" id="SignalP"/>
    </source>
</evidence>
<name>A0A8A1MCL9_AJECA</name>
<dbReference type="AlphaFoldDB" id="A0A8A1MCL9"/>
<feature type="signal peptide" evidence="2">
    <location>
        <begin position="1"/>
        <end position="25"/>
    </location>
</feature>